<dbReference type="InterPro" id="IPR001810">
    <property type="entry name" value="F-box_dom"/>
</dbReference>
<feature type="repeat" description="WD" evidence="3">
    <location>
        <begin position="343"/>
        <end position="377"/>
    </location>
</feature>
<name>A0A9P6B1Q7_9AGAM</name>
<dbReference type="PROSITE" id="PS50082">
    <property type="entry name" value="WD_REPEATS_2"/>
    <property type="match status" value="5"/>
</dbReference>
<feature type="repeat" description="WD" evidence="3">
    <location>
        <begin position="492"/>
        <end position="526"/>
    </location>
</feature>
<dbReference type="Gene3D" id="1.20.1280.50">
    <property type="match status" value="1"/>
</dbReference>
<feature type="domain" description="F-box" evidence="5">
    <location>
        <begin position="174"/>
        <end position="220"/>
    </location>
</feature>
<feature type="repeat" description="WD" evidence="3">
    <location>
        <begin position="430"/>
        <end position="469"/>
    </location>
</feature>
<dbReference type="Gene3D" id="2.130.10.10">
    <property type="entry name" value="YVTN repeat-like/Quinoprotein amine dehydrogenase"/>
    <property type="match status" value="2"/>
</dbReference>
<keyword evidence="1 3" id="KW-0853">WD repeat</keyword>
<dbReference type="Pfam" id="PF12937">
    <property type="entry name" value="F-box-like"/>
    <property type="match status" value="1"/>
</dbReference>
<dbReference type="Pfam" id="PF00400">
    <property type="entry name" value="WD40"/>
    <property type="match status" value="6"/>
</dbReference>
<dbReference type="CDD" id="cd00200">
    <property type="entry name" value="WD40"/>
    <property type="match status" value="1"/>
</dbReference>
<dbReference type="OrthoDB" id="19711at2759"/>
<evidence type="ECO:0000256" key="1">
    <source>
        <dbReference type="ARBA" id="ARBA00022574"/>
    </source>
</evidence>
<evidence type="ECO:0000313" key="6">
    <source>
        <dbReference type="EMBL" id="KAF9516041.1"/>
    </source>
</evidence>
<dbReference type="InterPro" id="IPR036047">
    <property type="entry name" value="F-box-like_dom_sf"/>
</dbReference>
<dbReference type="InterPro" id="IPR019775">
    <property type="entry name" value="WD40_repeat_CS"/>
</dbReference>
<evidence type="ECO:0000256" key="3">
    <source>
        <dbReference type="PROSITE-ProRule" id="PRU00221"/>
    </source>
</evidence>
<dbReference type="InterPro" id="IPR015943">
    <property type="entry name" value="WD40/YVTN_repeat-like_dom_sf"/>
</dbReference>
<dbReference type="SUPFAM" id="SSF50978">
    <property type="entry name" value="WD40 repeat-like"/>
    <property type="match status" value="1"/>
</dbReference>
<dbReference type="InterPro" id="IPR036322">
    <property type="entry name" value="WD40_repeat_dom_sf"/>
</dbReference>
<sequence length="586" mass="64572">MSGLSRASVIMDHMSKGVRKNTPKTVKTIKSGLDKLFSTKATTSKTPSTPNKLWSLPSRRVLPAPPTTSPTMNTPPQTPRLSDPFSLIEAPDISTPPALYFPHAPLKKRPLLPRIWDAVLSTPSSKKGKGRLLGPTLDANGSPLPLDGEEGELIEDEGCFDVVAGPSFAPPGKIDFIASLPPEVALHILRHLDLSAVLVSLTVSRYWNRLASDKLVWRDLFYQQSRWKVNNLLASRPRISSRSSSMIASRSSLYGRWARNSLLSIQSRDVPVPDLSLDWLQMYKNRLQLDCRWASAEPKATRLSGHGDSVYCVEFDHDKIITGSRDKQIKVWSLATGKVLATLRGHEGSVLCLAFESRSGFMVSGSSDRRVLVWDLNALRSEGIRPRAVLEGHAGGVLDLRIDAQWIVSCSKDATVRVWSRATLEHMYTLKGHHGPVNAVGLDAGLIVSASGDGTMILWDVARGARKARVRTFAGHERGLACVDFHGDVVTLTGHTALVRALSFDERMERLVSTSYDKTVIVWEIKPRSVEEGGGARAKQLRQFSGHHESHIFDVNFDATRIISSSQDRKIAVLDFGTDLDTSLFI</sequence>
<protein>
    <recommendedName>
        <fullName evidence="5">F-box domain-containing protein</fullName>
    </recommendedName>
</protein>
<gene>
    <name evidence="6" type="ORF">BS47DRAFT_1376118</name>
</gene>
<feature type="repeat" description="WD" evidence="3">
    <location>
        <begin position="390"/>
        <end position="429"/>
    </location>
</feature>
<keyword evidence="2" id="KW-0677">Repeat</keyword>
<dbReference type="PANTHER" id="PTHR22847">
    <property type="entry name" value="WD40 REPEAT PROTEIN"/>
    <property type="match status" value="1"/>
</dbReference>
<dbReference type="PROSITE" id="PS50181">
    <property type="entry name" value="FBOX"/>
    <property type="match status" value="1"/>
</dbReference>
<comment type="caution">
    <text evidence="6">The sequence shown here is derived from an EMBL/GenBank/DDBJ whole genome shotgun (WGS) entry which is preliminary data.</text>
</comment>
<keyword evidence="7" id="KW-1185">Reference proteome</keyword>
<organism evidence="6 7">
    <name type="scientific">Hydnum rufescens UP504</name>
    <dbReference type="NCBI Taxonomy" id="1448309"/>
    <lineage>
        <taxon>Eukaryota</taxon>
        <taxon>Fungi</taxon>
        <taxon>Dikarya</taxon>
        <taxon>Basidiomycota</taxon>
        <taxon>Agaricomycotina</taxon>
        <taxon>Agaricomycetes</taxon>
        <taxon>Cantharellales</taxon>
        <taxon>Hydnaceae</taxon>
        <taxon>Hydnum</taxon>
    </lineage>
</organism>
<dbReference type="SMART" id="SM00320">
    <property type="entry name" value="WD40"/>
    <property type="match status" value="6"/>
</dbReference>
<proteinExistence type="predicted"/>
<dbReference type="PROSITE" id="PS50294">
    <property type="entry name" value="WD_REPEATS_REGION"/>
    <property type="match status" value="4"/>
</dbReference>
<dbReference type="Proteomes" id="UP000886523">
    <property type="component" value="Unassembled WGS sequence"/>
</dbReference>
<dbReference type="PRINTS" id="PR00320">
    <property type="entry name" value="GPROTEINBRPT"/>
</dbReference>
<dbReference type="PANTHER" id="PTHR22847:SF745">
    <property type="entry name" value="F-BOX_WD REPEAT-CONTAINING PROTEIN 7"/>
    <property type="match status" value="1"/>
</dbReference>
<dbReference type="SUPFAM" id="SSF81383">
    <property type="entry name" value="F-box domain"/>
    <property type="match status" value="1"/>
</dbReference>
<dbReference type="GO" id="GO:1990234">
    <property type="term" value="C:transferase complex"/>
    <property type="evidence" value="ECO:0007669"/>
    <property type="project" value="UniProtKB-ARBA"/>
</dbReference>
<dbReference type="PROSITE" id="PS00678">
    <property type="entry name" value="WD_REPEATS_1"/>
    <property type="match status" value="3"/>
</dbReference>
<evidence type="ECO:0000256" key="4">
    <source>
        <dbReference type="SAM" id="MobiDB-lite"/>
    </source>
</evidence>
<reference evidence="6" key="1">
    <citation type="journal article" date="2020" name="Nat. Commun.">
        <title>Large-scale genome sequencing of mycorrhizal fungi provides insights into the early evolution of symbiotic traits.</title>
        <authorList>
            <person name="Miyauchi S."/>
            <person name="Kiss E."/>
            <person name="Kuo A."/>
            <person name="Drula E."/>
            <person name="Kohler A."/>
            <person name="Sanchez-Garcia M."/>
            <person name="Morin E."/>
            <person name="Andreopoulos B."/>
            <person name="Barry K.W."/>
            <person name="Bonito G."/>
            <person name="Buee M."/>
            <person name="Carver A."/>
            <person name="Chen C."/>
            <person name="Cichocki N."/>
            <person name="Clum A."/>
            <person name="Culley D."/>
            <person name="Crous P.W."/>
            <person name="Fauchery L."/>
            <person name="Girlanda M."/>
            <person name="Hayes R.D."/>
            <person name="Keri Z."/>
            <person name="LaButti K."/>
            <person name="Lipzen A."/>
            <person name="Lombard V."/>
            <person name="Magnuson J."/>
            <person name="Maillard F."/>
            <person name="Murat C."/>
            <person name="Nolan M."/>
            <person name="Ohm R.A."/>
            <person name="Pangilinan J."/>
            <person name="Pereira M.F."/>
            <person name="Perotto S."/>
            <person name="Peter M."/>
            <person name="Pfister S."/>
            <person name="Riley R."/>
            <person name="Sitrit Y."/>
            <person name="Stielow J.B."/>
            <person name="Szollosi G."/>
            <person name="Zifcakova L."/>
            <person name="Stursova M."/>
            <person name="Spatafora J.W."/>
            <person name="Tedersoo L."/>
            <person name="Vaario L.M."/>
            <person name="Yamada A."/>
            <person name="Yan M."/>
            <person name="Wang P."/>
            <person name="Xu J."/>
            <person name="Bruns T."/>
            <person name="Baldrian P."/>
            <person name="Vilgalys R."/>
            <person name="Dunand C."/>
            <person name="Henrissat B."/>
            <person name="Grigoriev I.V."/>
            <person name="Hibbett D."/>
            <person name="Nagy L.G."/>
            <person name="Martin F.M."/>
        </authorList>
    </citation>
    <scope>NUCLEOTIDE SEQUENCE</scope>
    <source>
        <strain evidence="6">UP504</strain>
    </source>
</reference>
<evidence type="ECO:0000259" key="5">
    <source>
        <dbReference type="PROSITE" id="PS50181"/>
    </source>
</evidence>
<feature type="region of interest" description="Disordered" evidence="4">
    <location>
        <begin position="40"/>
        <end position="85"/>
    </location>
</feature>
<evidence type="ECO:0000256" key="2">
    <source>
        <dbReference type="ARBA" id="ARBA00022737"/>
    </source>
</evidence>
<feature type="repeat" description="WD" evidence="3">
    <location>
        <begin position="303"/>
        <end position="342"/>
    </location>
</feature>
<dbReference type="InterPro" id="IPR001680">
    <property type="entry name" value="WD40_rpt"/>
</dbReference>
<dbReference type="SMART" id="SM00256">
    <property type="entry name" value="FBOX"/>
    <property type="match status" value="1"/>
</dbReference>
<accession>A0A9P6B1Q7</accession>
<dbReference type="InterPro" id="IPR020472">
    <property type="entry name" value="WD40_PAC1"/>
</dbReference>
<evidence type="ECO:0000313" key="7">
    <source>
        <dbReference type="Proteomes" id="UP000886523"/>
    </source>
</evidence>
<dbReference type="AlphaFoldDB" id="A0A9P6B1Q7"/>
<dbReference type="EMBL" id="MU128944">
    <property type="protein sequence ID" value="KAF9516041.1"/>
    <property type="molecule type" value="Genomic_DNA"/>
</dbReference>
<feature type="compositionally biased region" description="Low complexity" evidence="4">
    <location>
        <begin position="40"/>
        <end position="50"/>
    </location>
</feature>